<dbReference type="PANTHER" id="PTHR36380:SF1">
    <property type="entry name" value="OS01G0755100 PROTEIN"/>
    <property type="match status" value="1"/>
</dbReference>
<name>A0A438D2J0_VITVI</name>
<evidence type="ECO:0000313" key="2">
    <source>
        <dbReference type="EMBL" id="RVW29651.1"/>
    </source>
</evidence>
<feature type="region of interest" description="Disordered" evidence="1">
    <location>
        <begin position="1"/>
        <end position="27"/>
    </location>
</feature>
<evidence type="ECO:0000256" key="1">
    <source>
        <dbReference type="SAM" id="MobiDB-lite"/>
    </source>
</evidence>
<evidence type="ECO:0000313" key="3">
    <source>
        <dbReference type="Proteomes" id="UP000288805"/>
    </source>
</evidence>
<accession>A0A438D2J0</accession>
<dbReference type="AlphaFoldDB" id="A0A438D2J0"/>
<dbReference type="Proteomes" id="UP000288805">
    <property type="component" value="Unassembled WGS sequence"/>
</dbReference>
<comment type="caution">
    <text evidence="2">The sequence shown here is derived from an EMBL/GenBank/DDBJ whole genome shotgun (WGS) entry which is preliminary data.</text>
</comment>
<feature type="region of interest" description="Disordered" evidence="1">
    <location>
        <begin position="736"/>
        <end position="771"/>
    </location>
</feature>
<sequence>MNLSTQMAESKKEAPSSADPKQKTPLLDEGIGKEFLSSWKSMAVAGDDTMDFNFETGAKGKTTAFNFSKMDMDFNLDGDFGKISSFKVDMSDLDFSPKKTGKSKERSGEDSVNRNHQGKQDNFAFSFDFNDLDTFNFEPSLTKAEKKSSKGVSADKSVCQDSRNPLAEDISAFDDGIAMKLPACEMATTLKADTLVGGLGNLDSINDNGSSETANFENQSLSNEARTSMEKKVMITAEESDKQSQPSAKAISADPYDHRRIQDIPVESVSKNETHGTVSELQTKFFSLDPKVNNISGGEQNVNTKMIAESRSNHECSQFDNSPPLHITTSQSNDTERNKMGCGDHVPAENIDGTQPEKCDLDLEDILLRKALHVTKADSENKNSTSELTLTPLSSGHMMDKLIPLKEKATGAIRSKYFRRTEETSQLHQALSTQTKVLSLGSKRIDGVHLIPADEEREDTTIGGKLVGRSSSQTTELAKGEPVFLGSEKNVQDVNPIKTASLKLQAIQEVLCYSNDISCVIFNRDDLDAVRTQSRISKLVSTSRPCVQEVAKGETVLLGSARSVKDLNTFRYRSLESRNNTFECDFAWLSTPEVESQHFWDTLLGDDNRHYHDVERDTHMDARLAFLFLNNFPVGKVPSPFSVTTILQVDPSSSIKQIAKSSTHKCVNPKPVVLSMGPIKNLKTISVEGNKLSGVKDLSRTPKPSSLKISRATGASNILSNSTFGKEIKSLRKSEQNMELQGKTASKMVPSVDTLKKTPPTSSSSLKRKTLEASNANVTTLNPLKRLSESPREIRNFKEASEVVFKEQVCNQEKLVDMNTKNVLTSVLDTPREVNMSELEIPLAMENDLNVEKAEAYTKDLEDICNMLKKKHEEAKEILVRAIVNNNNLLMVNHPVYEEKISFQLSLLDLLCVLHGTTVDSAWAIGTTCNCNSRITKRNLVKSTEDSYAGPLVFAKQILPKISIENIIDDTEVNWKGWGLFRSYKVKKTELGC</sequence>
<feature type="region of interest" description="Disordered" evidence="1">
    <location>
        <begin position="96"/>
        <end position="118"/>
    </location>
</feature>
<protein>
    <submittedName>
        <fullName evidence="2">Uncharacterized protein</fullName>
    </submittedName>
</protein>
<proteinExistence type="predicted"/>
<organism evidence="2 3">
    <name type="scientific">Vitis vinifera</name>
    <name type="common">Grape</name>
    <dbReference type="NCBI Taxonomy" id="29760"/>
    <lineage>
        <taxon>Eukaryota</taxon>
        <taxon>Viridiplantae</taxon>
        <taxon>Streptophyta</taxon>
        <taxon>Embryophyta</taxon>
        <taxon>Tracheophyta</taxon>
        <taxon>Spermatophyta</taxon>
        <taxon>Magnoliopsida</taxon>
        <taxon>eudicotyledons</taxon>
        <taxon>Gunneridae</taxon>
        <taxon>Pentapetalae</taxon>
        <taxon>rosids</taxon>
        <taxon>Vitales</taxon>
        <taxon>Vitaceae</taxon>
        <taxon>Viteae</taxon>
        <taxon>Vitis</taxon>
    </lineage>
</organism>
<dbReference type="EMBL" id="QGNW01001834">
    <property type="protein sequence ID" value="RVW29651.1"/>
    <property type="molecule type" value="Genomic_DNA"/>
</dbReference>
<feature type="compositionally biased region" description="Basic and acidic residues" evidence="1">
    <location>
        <begin position="102"/>
        <end position="113"/>
    </location>
</feature>
<dbReference type="PANTHER" id="PTHR36380">
    <property type="entry name" value="BNAA03G58330D PROTEIN"/>
    <property type="match status" value="1"/>
</dbReference>
<feature type="compositionally biased region" description="Polar residues" evidence="1">
    <location>
        <begin position="315"/>
        <end position="333"/>
    </location>
</feature>
<reference evidence="2 3" key="1">
    <citation type="journal article" date="2018" name="PLoS Genet.">
        <title>Population sequencing reveals clonal diversity and ancestral inbreeding in the grapevine cultivar Chardonnay.</title>
        <authorList>
            <person name="Roach M.J."/>
            <person name="Johnson D.L."/>
            <person name="Bohlmann J."/>
            <person name="van Vuuren H.J."/>
            <person name="Jones S.J."/>
            <person name="Pretorius I.S."/>
            <person name="Schmidt S.A."/>
            <person name="Borneman A.R."/>
        </authorList>
    </citation>
    <scope>NUCLEOTIDE SEQUENCE [LARGE SCALE GENOMIC DNA]</scope>
    <source>
        <strain evidence="3">cv. Chardonnay</strain>
        <tissue evidence="2">Leaf</tissue>
    </source>
</reference>
<gene>
    <name evidence="2" type="primary">VvCHDh000941_1</name>
    <name evidence="2" type="ORF">CK203_098344</name>
</gene>
<dbReference type="InterPro" id="IPR038777">
    <property type="entry name" value="At4g18490-like"/>
</dbReference>
<feature type="region of interest" description="Disordered" evidence="1">
    <location>
        <begin position="315"/>
        <end position="336"/>
    </location>
</feature>